<dbReference type="InterPro" id="IPR038071">
    <property type="entry name" value="UROD/MetE-like_sf"/>
</dbReference>
<organism evidence="2 3">
    <name type="scientific">Candidatus Methanolliviera hydrocarbonicum</name>
    <dbReference type="NCBI Taxonomy" id="2491085"/>
    <lineage>
        <taxon>Archaea</taxon>
        <taxon>Methanobacteriati</taxon>
        <taxon>Methanobacteriota</taxon>
        <taxon>Candidatus Methanoliparia</taxon>
        <taxon>Candidatus Methanoliparales</taxon>
        <taxon>Candidatus Methanollivieraceae</taxon>
        <taxon>Candidatus Methanolliviera</taxon>
    </lineage>
</organism>
<dbReference type="InterPro" id="IPR052024">
    <property type="entry name" value="Methanogen_methyltrans"/>
</dbReference>
<dbReference type="GO" id="GO:0032259">
    <property type="term" value="P:methylation"/>
    <property type="evidence" value="ECO:0007669"/>
    <property type="project" value="UniProtKB-KW"/>
</dbReference>
<dbReference type="PANTHER" id="PTHR47099">
    <property type="entry name" value="METHYLCOBAMIDE:COM METHYLTRANSFERASE MTBA"/>
    <property type="match status" value="1"/>
</dbReference>
<dbReference type="EMBL" id="RXIL01000164">
    <property type="protein sequence ID" value="RZN66339.1"/>
    <property type="molecule type" value="Genomic_DNA"/>
</dbReference>
<protein>
    <submittedName>
        <fullName evidence="2">Methyltransferase</fullName>
    </submittedName>
</protein>
<dbReference type="PANTHER" id="PTHR47099:SF1">
    <property type="entry name" value="METHYLCOBAMIDE:COM METHYLTRANSFERASE MTBA"/>
    <property type="match status" value="1"/>
</dbReference>
<dbReference type="Proteomes" id="UP000320766">
    <property type="component" value="Unassembled WGS sequence"/>
</dbReference>
<dbReference type="Gene3D" id="3.20.20.210">
    <property type="match status" value="1"/>
</dbReference>
<reference evidence="2 3" key="1">
    <citation type="journal article" date="2019" name="Nat. Microbiol.">
        <title>Wide diversity of methane and short-chain alkane metabolisms in uncultured archaea.</title>
        <authorList>
            <person name="Borrel G."/>
            <person name="Adam P.S."/>
            <person name="McKay L.J."/>
            <person name="Chen L.X."/>
            <person name="Sierra-Garcia I.N."/>
            <person name="Sieber C.M."/>
            <person name="Letourneur Q."/>
            <person name="Ghozlane A."/>
            <person name="Andersen G.L."/>
            <person name="Li W.J."/>
            <person name="Hallam S.J."/>
            <person name="Muyzer G."/>
            <person name="de Oliveira V.M."/>
            <person name="Inskeep W.P."/>
            <person name="Banfield J.F."/>
            <person name="Gribaldo S."/>
        </authorList>
    </citation>
    <scope>NUCLEOTIDE SEQUENCE [LARGE SCALE GENOMIC DNA]</scope>
    <source>
        <strain evidence="2">NM1b</strain>
    </source>
</reference>
<evidence type="ECO:0000313" key="3">
    <source>
        <dbReference type="Proteomes" id="UP000320766"/>
    </source>
</evidence>
<accession>A0A520KUG0</accession>
<dbReference type="Pfam" id="PF01208">
    <property type="entry name" value="URO-D"/>
    <property type="match status" value="1"/>
</dbReference>
<dbReference type="SUPFAM" id="SSF51726">
    <property type="entry name" value="UROD/MetE-like"/>
    <property type="match status" value="1"/>
</dbReference>
<evidence type="ECO:0000259" key="1">
    <source>
        <dbReference type="Pfam" id="PF01208"/>
    </source>
</evidence>
<proteinExistence type="predicted"/>
<feature type="domain" description="Uroporphyrinogen decarboxylase (URO-D)" evidence="1">
    <location>
        <begin position="202"/>
        <end position="399"/>
    </location>
</feature>
<dbReference type="GO" id="GO:0004853">
    <property type="term" value="F:uroporphyrinogen decarboxylase activity"/>
    <property type="evidence" value="ECO:0007669"/>
    <property type="project" value="InterPro"/>
</dbReference>
<evidence type="ECO:0000313" key="2">
    <source>
        <dbReference type="EMBL" id="RZN66339.1"/>
    </source>
</evidence>
<keyword evidence="2" id="KW-0808">Transferase</keyword>
<name>A0A520KUG0_9EURY</name>
<dbReference type="GO" id="GO:0008168">
    <property type="term" value="F:methyltransferase activity"/>
    <property type="evidence" value="ECO:0007669"/>
    <property type="project" value="UniProtKB-KW"/>
</dbReference>
<sequence>MTSRERILLTLKHEEPDRVPIDLGGMRSSGIHAIAYNKLKHYLNCKDKSVKIYDLAQQLAIVDNEIRERVSSDVVELKRLDGGFGTRINSWKQIDLFLDGGEYYVPTDFNPKVLADGSFAIEIEGKIVALMPKGGYYFDSRYAPLANASERKEIDIILSNRITGEELDFLEAQAREIKNNTDCAILGSFGGNFIEMGHTLFGYQEFMERLILNKSFIEYFLSKLEEKYLEEIERYLNRVGKYIDIIVLGDDYGTQEDLQISIEMFRQLFKPHLKALCDFIEERSDVYIFLHSCGAVNKLIPDLIDAGIQILNPVQTSAKGMSPELLKKKFGKDIVFWGGGCDTQRILPFGTLEEVENDVKKRIDVFAPEGGFVFAAIHNIQYEVSPEKCLRLFDTARDYGKYRS</sequence>
<keyword evidence="2" id="KW-0489">Methyltransferase</keyword>
<dbReference type="InterPro" id="IPR000257">
    <property type="entry name" value="Uroporphyrinogen_deCOase"/>
</dbReference>
<dbReference type="AlphaFoldDB" id="A0A520KUG0"/>
<gene>
    <name evidence="2" type="ORF">EF807_08550</name>
</gene>
<comment type="caution">
    <text evidence="2">The sequence shown here is derived from an EMBL/GenBank/DDBJ whole genome shotgun (WGS) entry which is preliminary data.</text>
</comment>
<dbReference type="GO" id="GO:0006779">
    <property type="term" value="P:porphyrin-containing compound biosynthetic process"/>
    <property type="evidence" value="ECO:0007669"/>
    <property type="project" value="InterPro"/>
</dbReference>